<dbReference type="AlphaFoldDB" id="A0A4Z2FGW9"/>
<evidence type="ECO:0000313" key="3">
    <source>
        <dbReference type="Proteomes" id="UP000314294"/>
    </source>
</evidence>
<feature type="compositionally biased region" description="Basic and acidic residues" evidence="1">
    <location>
        <begin position="269"/>
        <end position="282"/>
    </location>
</feature>
<feature type="region of interest" description="Disordered" evidence="1">
    <location>
        <begin position="267"/>
        <end position="296"/>
    </location>
</feature>
<organism evidence="2 3">
    <name type="scientific">Liparis tanakae</name>
    <name type="common">Tanaka's snailfish</name>
    <dbReference type="NCBI Taxonomy" id="230148"/>
    <lineage>
        <taxon>Eukaryota</taxon>
        <taxon>Metazoa</taxon>
        <taxon>Chordata</taxon>
        <taxon>Craniata</taxon>
        <taxon>Vertebrata</taxon>
        <taxon>Euteleostomi</taxon>
        <taxon>Actinopterygii</taxon>
        <taxon>Neopterygii</taxon>
        <taxon>Teleostei</taxon>
        <taxon>Neoteleostei</taxon>
        <taxon>Acanthomorphata</taxon>
        <taxon>Eupercaria</taxon>
        <taxon>Perciformes</taxon>
        <taxon>Cottioidei</taxon>
        <taxon>Cottales</taxon>
        <taxon>Liparidae</taxon>
        <taxon>Liparis</taxon>
    </lineage>
</organism>
<accession>A0A4Z2FGW9</accession>
<evidence type="ECO:0000313" key="2">
    <source>
        <dbReference type="EMBL" id="TNN39612.1"/>
    </source>
</evidence>
<gene>
    <name evidence="2" type="ORF">EYF80_050211</name>
</gene>
<dbReference type="EMBL" id="SRLO01001264">
    <property type="protein sequence ID" value="TNN39612.1"/>
    <property type="molecule type" value="Genomic_DNA"/>
</dbReference>
<dbReference type="Proteomes" id="UP000314294">
    <property type="component" value="Unassembled WGS sequence"/>
</dbReference>
<evidence type="ECO:0000256" key="1">
    <source>
        <dbReference type="SAM" id="MobiDB-lite"/>
    </source>
</evidence>
<protein>
    <submittedName>
        <fullName evidence="2">Uncharacterized protein</fullName>
    </submittedName>
</protein>
<proteinExistence type="predicted"/>
<sequence>MNVKPRMSPTPLMPSISAMVLLLDQASVAIQILEVLLGLEDQQHRLDVGGADLVGDPLHVLRAERMIEVAGHHLLVGQAGAGGLGLPEEALERLAAVLVVAVDDAHPVPAEVAHDAGHRFGLVLVTGNGADHHRVAQLVAQVRRRRSAAQLRKKELCVTYQRHHVHIEQFGHGHGHLGVEGPQDDLDPRPVVGVVAHDVERAVDLEQVAHALHRLAGGGARRTRSSRAFTVRWLGSRMPSTTSPGARAPHAGWRKSQACTRSVMRTTRAQKEKKEEKEEKKLLSGGPRFGILKGQETTTSTTAAPLLWRSTVLSCGLFL</sequence>
<keyword evidence="3" id="KW-1185">Reference proteome</keyword>
<name>A0A4Z2FGW9_9TELE</name>
<comment type="caution">
    <text evidence="2">The sequence shown here is derived from an EMBL/GenBank/DDBJ whole genome shotgun (WGS) entry which is preliminary data.</text>
</comment>
<reference evidence="2 3" key="1">
    <citation type="submission" date="2019-03" db="EMBL/GenBank/DDBJ databases">
        <title>First draft genome of Liparis tanakae, snailfish: a comprehensive survey of snailfish specific genes.</title>
        <authorList>
            <person name="Kim W."/>
            <person name="Song I."/>
            <person name="Jeong J.-H."/>
            <person name="Kim D."/>
            <person name="Kim S."/>
            <person name="Ryu S."/>
            <person name="Song J.Y."/>
            <person name="Lee S.K."/>
        </authorList>
    </citation>
    <scope>NUCLEOTIDE SEQUENCE [LARGE SCALE GENOMIC DNA]</scope>
    <source>
        <tissue evidence="2">Muscle</tissue>
    </source>
</reference>